<dbReference type="InterPro" id="IPR016286">
    <property type="entry name" value="FUC_metazoa-typ"/>
</dbReference>
<dbReference type="Pfam" id="PF01120">
    <property type="entry name" value="Alpha_L_fucos"/>
    <property type="match status" value="1"/>
</dbReference>
<dbReference type="InterPro" id="IPR057739">
    <property type="entry name" value="Glyco_hydro_29_N"/>
</dbReference>
<comment type="similarity">
    <text evidence="2">Belongs to the glycosyl hydrolase 29 family.</text>
</comment>
<evidence type="ECO:0000259" key="8">
    <source>
        <dbReference type="Pfam" id="PF01120"/>
    </source>
</evidence>
<name>A0A1F5L371_PENAI</name>
<protein>
    <recommendedName>
        <fullName evidence="3">alpha-L-fucosidase</fullName>
        <ecNumber evidence="3">3.2.1.51</ecNumber>
    </recommendedName>
</protein>
<evidence type="ECO:0000256" key="4">
    <source>
        <dbReference type="ARBA" id="ARBA00022729"/>
    </source>
</evidence>
<proteinExistence type="inferred from homology"/>
<feature type="compositionally biased region" description="Basic and acidic residues" evidence="7">
    <location>
        <begin position="729"/>
        <end position="739"/>
    </location>
</feature>
<dbReference type="SMART" id="SM00812">
    <property type="entry name" value="Alpha_L_fucos"/>
    <property type="match status" value="1"/>
</dbReference>
<evidence type="ECO:0000256" key="1">
    <source>
        <dbReference type="ARBA" id="ARBA00004071"/>
    </source>
</evidence>
<dbReference type="STRING" id="1835702.A0A1F5L371"/>
<gene>
    <name evidence="9" type="ORF">PENARI_c038G08607</name>
</gene>
<dbReference type="GO" id="GO:0004560">
    <property type="term" value="F:alpha-L-fucosidase activity"/>
    <property type="evidence" value="ECO:0007669"/>
    <property type="project" value="UniProtKB-EC"/>
</dbReference>
<feature type="region of interest" description="Disordered" evidence="7">
    <location>
        <begin position="668"/>
        <end position="739"/>
    </location>
</feature>
<dbReference type="GO" id="GO:0006004">
    <property type="term" value="P:fucose metabolic process"/>
    <property type="evidence" value="ECO:0007669"/>
    <property type="project" value="InterPro"/>
</dbReference>
<evidence type="ECO:0000256" key="5">
    <source>
        <dbReference type="ARBA" id="ARBA00022801"/>
    </source>
</evidence>
<comment type="caution">
    <text evidence="9">The sequence shown here is derived from an EMBL/GenBank/DDBJ whole genome shotgun (WGS) entry which is preliminary data.</text>
</comment>
<evidence type="ECO:0000256" key="2">
    <source>
        <dbReference type="ARBA" id="ARBA00007951"/>
    </source>
</evidence>
<feature type="compositionally biased region" description="Basic and acidic residues" evidence="7">
    <location>
        <begin position="668"/>
        <end position="686"/>
    </location>
</feature>
<dbReference type="PANTHER" id="PTHR10030:SF37">
    <property type="entry name" value="ALPHA-L-FUCOSIDASE-RELATED"/>
    <property type="match status" value="1"/>
</dbReference>
<dbReference type="PRINTS" id="PR00741">
    <property type="entry name" value="GLHYDRLASE29"/>
</dbReference>
<evidence type="ECO:0000256" key="3">
    <source>
        <dbReference type="ARBA" id="ARBA00012662"/>
    </source>
</evidence>
<dbReference type="EMBL" id="LXJU01000038">
    <property type="protein sequence ID" value="OGE47683.1"/>
    <property type="molecule type" value="Genomic_DNA"/>
</dbReference>
<dbReference type="EC" id="3.2.1.51" evidence="3"/>
<evidence type="ECO:0000313" key="9">
    <source>
        <dbReference type="EMBL" id="OGE47683.1"/>
    </source>
</evidence>
<dbReference type="OrthoDB" id="6039950at2759"/>
<dbReference type="InterPro" id="IPR017853">
    <property type="entry name" value="GH"/>
</dbReference>
<sequence>MLAASETGMASASIEAKYSDGSTTSGPLLVPAWWSWPYPAGADLSFGHYLTENTTNFNRSNIFQTVNWLDSSKELVSLSLPNSSTGASTEPGGASVNTKLHVFALSMLPVPEYQSNTPRLEIQYARSTQKWIDGSDKVQIIEALVNNVGPFSITRNNSVRIQVHSPGLETITEGIIKRLGPGDQATVEIGVQNRKGVPISSGPATVIISGHDVVSTPYSFNATYGIRPFEANYESIYSHESPNWYNNAKFGIFIHFGVYSVPGWGNSGSKENYAEWYWWSLNTANDPTNTSGYHLDKYGPDVVYDDFIHNFTVDAFSPKEWVDLFSDAGAKYFVQVSKHHEGYALFDLPANISMRTSVALTPHRNLVKELFDAAKKYQPHLHRAVYYSLPEWFHPDYKKYGFGSWPGGNATNPFTNETLPYTGYVPLADFIDDKILPEMNILADLGTDIMWCDIGGPNKTAEFASAWFNRAAEENRQVVMNARCGLPGDFDTPEYAQYKSVQRRKWESSAGMDPYSYGFNRATPLASYMNASAIVTTLIDIVSKNGNFLLDIGPMANGTILDIEQQHLREAGRWIKSHAEAIYDTSYWFVAPEEGENIRFTTSQDAFYIHCLTRPNNTLTLSSPIPWLEGDSLTVVGGHMHGTEIPSMKTANGSVVLSMNKLRNLSVDHDKFSSENEEDKTTKEELEVTEEDPGCEVPLNASEGLTFAADVDPSSVSQVQEVPEEETTEKDASSKEKKP</sequence>
<dbReference type="AlphaFoldDB" id="A0A1F5L371"/>
<keyword evidence="4" id="KW-0732">Signal</keyword>
<organism evidence="9 10">
    <name type="scientific">Penicillium arizonense</name>
    <dbReference type="NCBI Taxonomy" id="1835702"/>
    <lineage>
        <taxon>Eukaryota</taxon>
        <taxon>Fungi</taxon>
        <taxon>Dikarya</taxon>
        <taxon>Ascomycota</taxon>
        <taxon>Pezizomycotina</taxon>
        <taxon>Eurotiomycetes</taxon>
        <taxon>Eurotiomycetidae</taxon>
        <taxon>Eurotiales</taxon>
        <taxon>Aspergillaceae</taxon>
        <taxon>Penicillium</taxon>
    </lineage>
</organism>
<evidence type="ECO:0000256" key="7">
    <source>
        <dbReference type="SAM" id="MobiDB-lite"/>
    </source>
</evidence>
<dbReference type="PANTHER" id="PTHR10030">
    <property type="entry name" value="ALPHA-L-FUCOSIDASE"/>
    <property type="match status" value="1"/>
</dbReference>
<reference evidence="9 10" key="1">
    <citation type="journal article" date="2016" name="Sci. Rep.">
        <title>Penicillium arizonense, a new, genome sequenced fungal species, reveals a high chemical diversity in secreted metabolites.</title>
        <authorList>
            <person name="Grijseels S."/>
            <person name="Nielsen J.C."/>
            <person name="Randelovic M."/>
            <person name="Nielsen J."/>
            <person name="Nielsen K.F."/>
            <person name="Workman M."/>
            <person name="Frisvad J.C."/>
        </authorList>
    </citation>
    <scope>NUCLEOTIDE SEQUENCE [LARGE SCALE GENOMIC DNA]</scope>
    <source>
        <strain evidence="9 10">CBS 141311</strain>
    </source>
</reference>
<feature type="compositionally biased region" description="Low complexity" evidence="7">
    <location>
        <begin position="710"/>
        <end position="721"/>
    </location>
</feature>
<dbReference type="SUPFAM" id="SSF51445">
    <property type="entry name" value="(Trans)glycosidases"/>
    <property type="match status" value="1"/>
</dbReference>
<keyword evidence="5" id="KW-0378">Hydrolase</keyword>
<keyword evidence="6" id="KW-0326">Glycosidase</keyword>
<comment type="function">
    <text evidence="1">Alpha-L-fucosidase is responsible for hydrolyzing the alpha-1,6-linked fucose joined to the reducing-end N-acetylglucosamine of the carbohydrate moieties of glycoproteins.</text>
</comment>
<accession>A0A1F5L371</accession>
<dbReference type="Proteomes" id="UP000177622">
    <property type="component" value="Unassembled WGS sequence"/>
</dbReference>
<evidence type="ECO:0000256" key="6">
    <source>
        <dbReference type="ARBA" id="ARBA00023295"/>
    </source>
</evidence>
<dbReference type="InterPro" id="IPR000933">
    <property type="entry name" value="Glyco_hydro_29"/>
</dbReference>
<dbReference type="GO" id="GO:0016139">
    <property type="term" value="P:glycoside catabolic process"/>
    <property type="evidence" value="ECO:0007669"/>
    <property type="project" value="TreeGrafter"/>
</dbReference>
<keyword evidence="10" id="KW-1185">Reference proteome</keyword>
<dbReference type="RefSeq" id="XP_022483141.1">
    <property type="nucleotide sequence ID" value="XM_022636993.1"/>
</dbReference>
<feature type="domain" description="Glycoside hydrolase family 29 N-terminal" evidence="8">
    <location>
        <begin position="227"/>
        <end position="580"/>
    </location>
</feature>
<evidence type="ECO:0000313" key="10">
    <source>
        <dbReference type="Proteomes" id="UP000177622"/>
    </source>
</evidence>
<dbReference type="Gene3D" id="3.20.20.80">
    <property type="entry name" value="Glycosidases"/>
    <property type="match status" value="1"/>
</dbReference>
<dbReference type="GeneID" id="34581727"/>